<dbReference type="PROSITE" id="PS50943">
    <property type="entry name" value="HTH_CROC1"/>
    <property type="match status" value="1"/>
</dbReference>
<dbReference type="Pfam" id="PF01381">
    <property type="entry name" value="HTH_3"/>
    <property type="match status" value="1"/>
</dbReference>
<dbReference type="PANTHER" id="PTHR43236:SF1">
    <property type="entry name" value="BLL7220 PROTEIN"/>
    <property type="match status" value="1"/>
</dbReference>
<dbReference type="Gene3D" id="1.10.260.40">
    <property type="entry name" value="lambda repressor-like DNA-binding domains"/>
    <property type="match status" value="1"/>
</dbReference>
<sequence>MLERRADMSLTLIGKRLKALRDERGVDQDAVAAMLGVKSRQIVSNIETGERKVKPEELLALSKNFDVGLDYFTDPYRIVGEGSFSWRQTGRSLTDLKDFEEMAGSWIAMFRHEAPRVGRPAMLRRPRLPLTRQSSYEDAMSEGERVANELALGEVPAANLPNAMESVFGILVLMVDAIDGVSGAACRLPELDAVLVNRNEVVGRRNFDLAHELFHIMTWEQMPPDYSEAALGFVGKRNRVEQLADNFASALLMPKKVLERFGQWTGMGVQELSARINKVADELLVTGQALKWRLVALGLLSKAMAHDISDDLLRNNGRARTDKEAPPLFSHAFMDVVGKAMDQGYVSKRRVAQQLGVNVNELKGIFRDHCIAVPEGL</sequence>
<dbReference type="CDD" id="cd00093">
    <property type="entry name" value="HTH_XRE"/>
    <property type="match status" value="1"/>
</dbReference>
<dbReference type="InterPro" id="IPR010359">
    <property type="entry name" value="IrrE_HExxH"/>
</dbReference>
<evidence type="ECO:0000256" key="1">
    <source>
        <dbReference type="ARBA" id="ARBA00007227"/>
    </source>
</evidence>
<comment type="similarity">
    <text evidence="1">Belongs to the short-chain fatty acyl-CoA assimilation regulator (ScfR) family.</text>
</comment>
<organism evidence="3 4">
    <name type="scientific">Aurantiacibacter aquimixticola</name>
    <dbReference type="NCBI Taxonomy" id="1958945"/>
    <lineage>
        <taxon>Bacteria</taxon>
        <taxon>Pseudomonadati</taxon>
        <taxon>Pseudomonadota</taxon>
        <taxon>Alphaproteobacteria</taxon>
        <taxon>Sphingomonadales</taxon>
        <taxon>Erythrobacteraceae</taxon>
        <taxon>Aurantiacibacter</taxon>
    </lineage>
</organism>
<dbReference type="InterPro" id="IPR001387">
    <property type="entry name" value="Cro/C1-type_HTH"/>
</dbReference>
<evidence type="ECO:0000313" key="4">
    <source>
        <dbReference type="Proteomes" id="UP000285232"/>
    </source>
</evidence>
<proteinExistence type="inferred from homology"/>
<dbReference type="SMART" id="SM00530">
    <property type="entry name" value="HTH_XRE"/>
    <property type="match status" value="1"/>
</dbReference>
<gene>
    <name evidence="3" type="ORF">D6201_06980</name>
</gene>
<dbReference type="GO" id="GO:0003677">
    <property type="term" value="F:DNA binding"/>
    <property type="evidence" value="ECO:0007669"/>
    <property type="project" value="InterPro"/>
</dbReference>
<protein>
    <submittedName>
        <fullName evidence="3">Helix-turn-helix domain-containing protein</fullName>
    </submittedName>
</protein>
<keyword evidence="4" id="KW-1185">Reference proteome</keyword>
<dbReference type="OrthoDB" id="9794834at2"/>
<evidence type="ECO:0000259" key="2">
    <source>
        <dbReference type="PROSITE" id="PS50943"/>
    </source>
</evidence>
<dbReference type="Pfam" id="PF06114">
    <property type="entry name" value="Peptidase_M78"/>
    <property type="match status" value="1"/>
</dbReference>
<dbReference type="InterPro" id="IPR010982">
    <property type="entry name" value="Lambda_DNA-bd_dom_sf"/>
</dbReference>
<feature type="domain" description="HTH cro/C1-type" evidence="2">
    <location>
        <begin position="17"/>
        <end position="72"/>
    </location>
</feature>
<dbReference type="PANTHER" id="PTHR43236">
    <property type="entry name" value="ANTITOXIN HIGA1"/>
    <property type="match status" value="1"/>
</dbReference>
<comment type="caution">
    <text evidence="3">The sequence shown here is derived from an EMBL/GenBank/DDBJ whole genome shotgun (WGS) entry which is preliminary data.</text>
</comment>
<accession>A0A419RTP1</accession>
<dbReference type="AlphaFoldDB" id="A0A419RTP1"/>
<dbReference type="InterPro" id="IPR052345">
    <property type="entry name" value="Rad_response_metalloprotease"/>
</dbReference>
<reference evidence="3 4" key="1">
    <citation type="journal article" date="2017" name="Int. J. Syst. Evol. Microbiol.">
        <title>Erythrobacter aquimixticola sp. nov., isolated from the junction between the ocean and a freshwater spring.</title>
        <authorList>
            <person name="Park S."/>
            <person name="Jung Y.T."/>
            <person name="Choi S.J."/>
            <person name="Yoon J.H."/>
        </authorList>
    </citation>
    <scope>NUCLEOTIDE SEQUENCE [LARGE SCALE GENOMIC DNA]</scope>
    <source>
        <strain evidence="3 4">JSSK-14</strain>
    </source>
</reference>
<dbReference type="Gene3D" id="1.10.10.2910">
    <property type="match status" value="1"/>
</dbReference>
<evidence type="ECO:0000313" key="3">
    <source>
        <dbReference type="EMBL" id="RJY09139.1"/>
    </source>
</evidence>
<dbReference type="Proteomes" id="UP000285232">
    <property type="component" value="Unassembled WGS sequence"/>
</dbReference>
<name>A0A419RTP1_9SPHN</name>
<dbReference type="EMBL" id="RAHX01000001">
    <property type="protein sequence ID" value="RJY09139.1"/>
    <property type="molecule type" value="Genomic_DNA"/>
</dbReference>
<dbReference type="SUPFAM" id="SSF47413">
    <property type="entry name" value="lambda repressor-like DNA-binding domains"/>
    <property type="match status" value="1"/>
</dbReference>